<dbReference type="EMBL" id="JADFTS010000001">
    <property type="protein sequence ID" value="KAF9626727.1"/>
    <property type="molecule type" value="Genomic_DNA"/>
</dbReference>
<proteinExistence type="predicted"/>
<accession>A0A835J1V0</accession>
<organism evidence="1 2">
    <name type="scientific">Coptis chinensis</name>
    <dbReference type="NCBI Taxonomy" id="261450"/>
    <lineage>
        <taxon>Eukaryota</taxon>
        <taxon>Viridiplantae</taxon>
        <taxon>Streptophyta</taxon>
        <taxon>Embryophyta</taxon>
        <taxon>Tracheophyta</taxon>
        <taxon>Spermatophyta</taxon>
        <taxon>Magnoliopsida</taxon>
        <taxon>Ranunculales</taxon>
        <taxon>Ranunculaceae</taxon>
        <taxon>Coptidoideae</taxon>
        <taxon>Coptis</taxon>
    </lineage>
</organism>
<protein>
    <submittedName>
        <fullName evidence="1">Uncharacterized protein</fullName>
    </submittedName>
</protein>
<dbReference type="OrthoDB" id="671489at2759"/>
<dbReference type="AlphaFoldDB" id="A0A835J1V0"/>
<sequence length="187" mass="20602">MVASGKCLKSIVGVKKPEKDDQDKVSGNKNKKWKLWRSSSGDLSTGWKSAFGIYLRCRTTVEDQGKKGIESLGRSHAAAGSCSWPPSEKTNSCDIEVHAGTCSCSGPCKSRRAHMFVEGQAVQKLLSDCRSKEDMLKQVEEGWCDSQGTLHEIRTKVQMRQEGAVKNFYVNHFVAECLSNKNGAVLD</sequence>
<evidence type="ECO:0000313" key="2">
    <source>
        <dbReference type="Proteomes" id="UP000631114"/>
    </source>
</evidence>
<evidence type="ECO:0000313" key="1">
    <source>
        <dbReference type="EMBL" id="KAF9626727.1"/>
    </source>
</evidence>
<reference evidence="1 2" key="1">
    <citation type="submission" date="2020-10" db="EMBL/GenBank/DDBJ databases">
        <title>The Coptis chinensis genome and diversification of protoberbering-type alkaloids.</title>
        <authorList>
            <person name="Wang B."/>
            <person name="Shu S."/>
            <person name="Song C."/>
            <person name="Liu Y."/>
        </authorList>
    </citation>
    <scope>NUCLEOTIDE SEQUENCE [LARGE SCALE GENOMIC DNA]</scope>
    <source>
        <strain evidence="1">HL-2020</strain>
        <tissue evidence="1">Leaf</tissue>
    </source>
</reference>
<name>A0A835J1V0_9MAGN</name>
<keyword evidence="2" id="KW-1185">Reference proteome</keyword>
<comment type="caution">
    <text evidence="1">The sequence shown here is derived from an EMBL/GenBank/DDBJ whole genome shotgun (WGS) entry which is preliminary data.</text>
</comment>
<gene>
    <name evidence="1" type="ORF">IFM89_038901</name>
</gene>
<dbReference type="Proteomes" id="UP000631114">
    <property type="component" value="Unassembled WGS sequence"/>
</dbReference>